<dbReference type="AlphaFoldDB" id="A0AAD7LV41"/>
<reference evidence="2" key="1">
    <citation type="journal article" date="2023" name="Science">
        <title>Elucidation of the pathway for biosynthesis of saponin adjuvants from the soapbark tree.</title>
        <authorList>
            <person name="Reed J."/>
            <person name="Orme A."/>
            <person name="El-Demerdash A."/>
            <person name="Owen C."/>
            <person name="Martin L.B.B."/>
            <person name="Misra R.C."/>
            <person name="Kikuchi S."/>
            <person name="Rejzek M."/>
            <person name="Martin A.C."/>
            <person name="Harkess A."/>
            <person name="Leebens-Mack J."/>
            <person name="Louveau T."/>
            <person name="Stephenson M.J."/>
            <person name="Osbourn A."/>
        </authorList>
    </citation>
    <scope>NUCLEOTIDE SEQUENCE</scope>
    <source>
        <strain evidence="2">S10</strain>
    </source>
</reference>
<dbReference type="KEGG" id="qsa:O6P43_014573"/>
<feature type="chain" id="PRO_5041925847" description="SNF2 N-terminal domain-containing protein" evidence="1">
    <location>
        <begin position="24"/>
        <end position="119"/>
    </location>
</feature>
<keyword evidence="3" id="KW-1185">Reference proteome</keyword>
<comment type="caution">
    <text evidence="2">The sequence shown here is derived from an EMBL/GenBank/DDBJ whole genome shotgun (WGS) entry which is preliminary data.</text>
</comment>
<organism evidence="2 3">
    <name type="scientific">Quillaja saponaria</name>
    <name type="common">Soap bark tree</name>
    <dbReference type="NCBI Taxonomy" id="32244"/>
    <lineage>
        <taxon>Eukaryota</taxon>
        <taxon>Viridiplantae</taxon>
        <taxon>Streptophyta</taxon>
        <taxon>Embryophyta</taxon>
        <taxon>Tracheophyta</taxon>
        <taxon>Spermatophyta</taxon>
        <taxon>Magnoliopsida</taxon>
        <taxon>eudicotyledons</taxon>
        <taxon>Gunneridae</taxon>
        <taxon>Pentapetalae</taxon>
        <taxon>rosids</taxon>
        <taxon>fabids</taxon>
        <taxon>Fabales</taxon>
        <taxon>Quillajaceae</taxon>
        <taxon>Quillaja</taxon>
    </lineage>
</organism>
<protein>
    <recommendedName>
        <fullName evidence="4">SNF2 N-terminal domain-containing protein</fullName>
    </recommendedName>
</protein>
<accession>A0AAD7LV41</accession>
<evidence type="ECO:0000256" key="1">
    <source>
        <dbReference type="SAM" id="SignalP"/>
    </source>
</evidence>
<evidence type="ECO:0008006" key="4">
    <source>
        <dbReference type="Google" id="ProtNLM"/>
    </source>
</evidence>
<keyword evidence="1" id="KW-0732">Signal</keyword>
<feature type="signal peptide" evidence="1">
    <location>
        <begin position="1"/>
        <end position="23"/>
    </location>
</feature>
<sequence length="119" mass="13298">MGLGKTIMTIALLLEDVLHIGEGKVERKIDSFVLLHIGEWKDFGFHLCGVSLERIGKDDIKMVRDAVVDFQDLAGAQSQGCTDPCLGVCRRSTMFICQLPCRQVYAIWRHFCTSTKAGH</sequence>
<evidence type="ECO:0000313" key="2">
    <source>
        <dbReference type="EMBL" id="KAJ7964822.1"/>
    </source>
</evidence>
<dbReference type="EMBL" id="JARAOO010000006">
    <property type="protein sequence ID" value="KAJ7964822.1"/>
    <property type="molecule type" value="Genomic_DNA"/>
</dbReference>
<dbReference type="Proteomes" id="UP001163823">
    <property type="component" value="Chromosome 6"/>
</dbReference>
<name>A0AAD7LV41_QUISA</name>
<evidence type="ECO:0000313" key="3">
    <source>
        <dbReference type="Proteomes" id="UP001163823"/>
    </source>
</evidence>
<gene>
    <name evidence="2" type="ORF">O6P43_014573</name>
</gene>
<proteinExistence type="predicted"/>